<dbReference type="PANTHER" id="PTHR34130">
    <property type="entry name" value="OS08G0243800 PROTEIN"/>
    <property type="match status" value="1"/>
</dbReference>
<dbReference type="EnsemblPlants" id="AUR62027931-RA">
    <property type="protein sequence ID" value="AUR62027931-RA:cds"/>
    <property type="gene ID" value="AUR62027931"/>
</dbReference>
<proteinExistence type="predicted"/>
<accession>A0A803NDE5</accession>
<dbReference type="Proteomes" id="UP000596660">
    <property type="component" value="Unplaced"/>
</dbReference>
<dbReference type="Gramene" id="AUR62027931-RA">
    <property type="protein sequence ID" value="AUR62027931-RA:cds"/>
    <property type="gene ID" value="AUR62027931"/>
</dbReference>
<evidence type="ECO:0000313" key="2">
    <source>
        <dbReference type="Proteomes" id="UP000596660"/>
    </source>
</evidence>
<reference evidence="1" key="1">
    <citation type="journal article" date="2017" name="Nature">
        <title>The genome of Chenopodium quinoa.</title>
        <authorList>
            <person name="Jarvis D.E."/>
            <person name="Ho Y.S."/>
            <person name="Lightfoot D.J."/>
            <person name="Schmoeckel S.M."/>
            <person name="Li B."/>
            <person name="Borm T.J.A."/>
            <person name="Ohyanagi H."/>
            <person name="Mineta K."/>
            <person name="Michell C.T."/>
            <person name="Saber N."/>
            <person name="Kharbatia N.M."/>
            <person name="Rupper R.R."/>
            <person name="Sharp A.R."/>
            <person name="Dally N."/>
            <person name="Boughton B.A."/>
            <person name="Woo Y.H."/>
            <person name="Gao G."/>
            <person name="Schijlen E.G.W.M."/>
            <person name="Guo X."/>
            <person name="Momin A.A."/>
            <person name="Negrao S."/>
            <person name="Al-Babili S."/>
            <person name="Gehring C."/>
            <person name="Roessner U."/>
            <person name="Jung C."/>
            <person name="Murphy K."/>
            <person name="Arold S.T."/>
            <person name="Gojobori T."/>
            <person name="van der Linden C.G."/>
            <person name="van Loo E.N."/>
            <person name="Jellen E.N."/>
            <person name="Maughan P.J."/>
            <person name="Tester M."/>
        </authorList>
    </citation>
    <scope>NUCLEOTIDE SEQUENCE [LARGE SCALE GENOMIC DNA]</scope>
    <source>
        <strain evidence="1">cv. PI 614886</strain>
    </source>
</reference>
<keyword evidence="2" id="KW-1185">Reference proteome</keyword>
<name>A0A803NDE5_CHEQI</name>
<dbReference type="AlphaFoldDB" id="A0A803NDE5"/>
<reference evidence="1" key="2">
    <citation type="submission" date="2021-03" db="UniProtKB">
        <authorList>
            <consortium name="EnsemblPlants"/>
        </authorList>
    </citation>
    <scope>IDENTIFICATION</scope>
</reference>
<sequence length="206" mass="23686">MISLRDIYTYSPMKDQTHLLSQRDEDQADEVLSLCDLSIYSHTSSDSLNSNSSKESDDTSNDSFEFFTTKNHPKFDDIVFCGKSIPCRVTPTYQARKSRNTCMSYFYGRIKRSSSSKIKSQLSLSNGLEKTNESKSKWYLFMFGLQRFSVPTKMELADMKYRQSRSGTKSLEMLERSVSDRNKDKGLSYLLRSLSCKSNHSLNVLD</sequence>
<organism evidence="1 2">
    <name type="scientific">Chenopodium quinoa</name>
    <name type="common">Quinoa</name>
    <dbReference type="NCBI Taxonomy" id="63459"/>
    <lineage>
        <taxon>Eukaryota</taxon>
        <taxon>Viridiplantae</taxon>
        <taxon>Streptophyta</taxon>
        <taxon>Embryophyta</taxon>
        <taxon>Tracheophyta</taxon>
        <taxon>Spermatophyta</taxon>
        <taxon>Magnoliopsida</taxon>
        <taxon>eudicotyledons</taxon>
        <taxon>Gunneridae</taxon>
        <taxon>Pentapetalae</taxon>
        <taxon>Caryophyllales</taxon>
        <taxon>Chenopodiaceae</taxon>
        <taxon>Chenopodioideae</taxon>
        <taxon>Atripliceae</taxon>
        <taxon>Chenopodium</taxon>
    </lineage>
</organism>
<dbReference type="EnsemblPlants" id="AUR62044142-RA">
    <property type="protein sequence ID" value="AUR62044142-RA:cds"/>
    <property type="gene ID" value="AUR62044142"/>
</dbReference>
<accession>A0A803MEN8</accession>
<dbReference type="Gramene" id="AUR62044142-RA">
    <property type="protein sequence ID" value="AUR62044142-RA:cds"/>
    <property type="gene ID" value="AUR62044142"/>
</dbReference>
<protein>
    <submittedName>
        <fullName evidence="1">Uncharacterized protein</fullName>
    </submittedName>
</protein>
<dbReference type="OMA" id="KTSPRRC"/>
<dbReference type="PANTHER" id="PTHR34130:SF5">
    <property type="entry name" value="OS08G0243800 PROTEIN"/>
    <property type="match status" value="1"/>
</dbReference>
<evidence type="ECO:0000313" key="1">
    <source>
        <dbReference type="EnsemblPlants" id="AUR62044142-RA:cds"/>
    </source>
</evidence>